<dbReference type="PANTHER" id="PTHR36140">
    <property type="entry name" value="F-BOX DOMAIN-CONTAINING PROTEIN-RELATED"/>
    <property type="match status" value="1"/>
</dbReference>
<name>A0AAD8RIR7_LOLMU</name>
<dbReference type="AlphaFoldDB" id="A0AAD8RIR7"/>
<gene>
    <name evidence="2" type="ORF">QYE76_001051</name>
</gene>
<dbReference type="InterPro" id="IPR001810">
    <property type="entry name" value="F-box_dom"/>
</dbReference>
<evidence type="ECO:0000313" key="2">
    <source>
        <dbReference type="EMBL" id="KAK1626736.1"/>
    </source>
</evidence>
<dbReference type="Gene3D" id="1.20.1280.50">
    <property type="match status" value="1"/>
</dbReference>
<organism evidence="2 3">
    <name type="scientific">Lolium multiflorum</name>
    <name type="common">Italian ryegrass</name>
    <name type="synonym">Lolium perenne subsp. multiflorum</name>
    <dbReference type="NCBI Taxonomy" id="4521"/>
    <lineage>
        <taxon>Eukaryota</taxon>
        <taxon>Viridiplantae</taxon>
        <taxon>Streptophyta</taxon>
        <taxon>Embryophyta</taxon>
        <taxon>Tracheophyta</taxon>
        <taxon>Spermatophyta</taxon>
        <taxon>Magnoliopsida</taxon>
        <taxon>Liliopsida</taxon>
        <taxon>Poales</taxon>
        <taxon>Poaceae</taxon>
        <taxon>BOP clade</taxon>
        <taxon>Pooideae</taxon>
        <taxon>Poodae</taxon>
        <taxon>Poeae</taxon>
        <taxon>Poeae Chloroplast Group 2 (Poeae type)</taxon>
        <taxon>Loliodinae</taxon>
        <taxon>Loliinae</taxon>
        <taxon>Lolium</taxon>
    </lineage>
</organism>
<dbReference type="Pfam" id="PF12937">
    <property type="entry name" value="F-box-like"/>
    <property type="match status" value="1"/>
</dbReference>
<dbReference type="Proteomes" id="UP001231189">
    <property type="component" value="Unassembled WGS sequence"/>
</dbReference>
<sequence length="409" mass="44680">MCDETLILVFSGLSDARDLIRCAATCRRWRRLVSSDAPFICRRGPPRCDRFVRRLALGAFLRGSHGGHGGFVPFLPAPLSVASLVDQGAVLDTSRVVASRNGRVVLDLRRRKSACVLRLCVCNPMTGEADFLPPLAGKDSPGAYACALLTADDELHLYDGSITSTFKKRSTASYRVLLIFNHRTYTALRRYSTDDAGGWGPEVKVTGARIARGRRLGMQAAHATLVRGGEVCWHGLGIGLKLATLQTSTPPYSVQGFESPSRAGNTVVSKVVDRLLGVMPDGGLCVLERRGYDDTVHAYVVRYGYGGVSGKKVLLWTLRAAQMGLRAVRLRWFCERSGVVLFTARRIADEGGAGKTQVYALDVQTKEVGRVDWPGDQNGEDMDVCGYEMDQVAMLAELDRSTDLHLLAR</sequence>
<dbReference type="SUPFAM" id="SSF81383">
    <property type="entry name" value="F-box domain"/>
    <property type="match status" value="1"/>
</dbReference>
<reference evidence="2" key="1">
    <citation type="submission" date="2023-07" db="EMBL/GenBank/DDBJ databases">
        <title>A chromosome-level genome assembly of Lolium multiflorum.</title>
        <authorList>
            <person name="Chen Y."/>
            <person name="Copetti D."/>
            <person name="Kolliker R."/>
            <person name="Studer B."/>
        </authorList>
    </citation>
    <scope>NUCLEOTIDE SEQUENCE</scope>
    <source>
        <strain evidence="2">02402/16</strain>
        <tissue evidence="2">Leaf</tissue>
    </source>
</reference>
<accession>A0AAD8RIR7</accession>
<dbReference type="PANTHER" id="PTHR36140:SF1">
    <property type="entry name" value="F-BOX DOMAIN CONTAINING PROTEIN, EXPRESSED"/>
    <property type="match status" value="1"/>
</dbReference>
<dbReference type="EMBL" id="JAUUTY010000005">
    <property type="protein sequence ID" value="KAK1626736.1"/>
    <property type="molecule type" value="Genomic_DNA"/>
</dbReference>
<protein>
    <recommendedName>
        <fullName evidence="1">F-box domain-containing protein</fullName>
    </recommendedName>
</protein>
<dbReference type="InterPro" id="IPR036047">
    <property type="entry name" value="F-box-like_dom_sf"/>
</dbReference>
<feature type="domain" description="F-box" evidence="1">
    <location>
        <begin position="1"/>
        <end position="42"/>
    </location>
</feature>
<keyword evidence="3" id="KW-1185">Reference proteome</keyword>
<evidence type="ECO:0000313" key="3">
    <source>
        <dbReference type="Proteomes" id="UP001231189"/>
    </source>
</evidence>
<proteinExistence type="predicted"/>
<comment type="caution">
    <text evidence="2">The sequence shown here is derived from an EMBL/GenBank/DDBJ whole genome shotgun (WGS) entry which is preliminary data.</text>
</comment>
<dbReference type="SMART" id="SM00256">
    <property type="entry name" value="FBOX"/>
    <property type="match status" value="1"/>
</dbReference>
<dbReference type="CDD" id="cd09917">
    <property type="entry name" value="F-box_SF"/>
    <property type="match status" value="1"/>
</dbReference>
<evidence type="ECO:0000259" key="1">
    <source>
        <dbReference type="SMART" id="SM00256"/>
    </source>
</evidence>